<evidence type="ECO:0000313" key="7">
    <source>
        <dbReference type="Proteomes" id="UP000632498"/>
    </source>
</evidence>
<dbReference type="PANTHER" id="PTHR12629:SF0">
    <property type="entry name" value="DIPHOSPHOINOSITOL-POLYPHOSPHATE DIPHOSPHATASE"/>
    <property type="match status" value="1"/>
</dbReference>
<dbReference type="Pfam" id="PF00293">
    <property type="entry name" value="NUDIX"/>
    <property type="match status" value="1"/>
</dbReference>
<dbReference type="SUPFAM" id="SSF55811">
    <property type="entry name" value="Nudix"/>
    <property type="match status" value="1"/>
</dbReference>
<name>A0A917FEG1_9PROT</name>
<dbReference type="InterPro" id="IPR000086">
    <property type="entry name" value="NUDIX_hydrolase_dom"/>
</dbReference>
<evidence type="ECO:0000313" key="6">
    <source>
        <dbReference type="EMBL" id="GGF67757.1"/>
    </source>
</evidence>
<comment type="caution">
    <text evidence="6">The sequence shown here is derived from an EMBL/GenBank/DDBJ whole genome shotgun (WGS) entry which is preliminary data.</text>
</comment>
<evidence type="ECO:0000256" key="3">
    <source>
        <dbReference type="ARBA" id="ARBA00022801"/>
    </source>
</evidence>
<dbReference type="EMBL" id="BMHV01000015">
    <property type="protein sequence ID" value="GGF67757.1"/>
    <property type="molecule type" value="Genomic_DNA"/>
</dbReference>
<dbReference type="GO" id="GO:0016462">
    <property type="term" value="F:pyrophosphatase activity"/>
    <property type="evidence" value="ECO:0007669"/>
    <property type="project" value="InterPro"/>
</dbReference>
<protein>
    <recommendedName>
        <fullName evidence="5">Nudix hydrolase domain-containing protein</fullName>
    </recommendedName>
</protein>
<evidence type="ECO:0000256" key="1">
    <source>
        <dbReference type="ARBA" id="ARBA00001946"/>
    </source>
</evidence>
<reference evidence="6" key="1">
    <citation type="journal article" date="2014" name="Int. J. Syst. Evol. Microbiol.">
        <title>Complete genome sequence of Corynebacterium casei LMG S-19264T (=DSM 44701T), isolated from a smear-ripened cheese.</title>
        <authorList>
            <consortium name="US DOE Joint Genome Institute (JGI-PGF)"/>
            <person name="Walter F."/>
            <person name="Albersmeier A."/>
            <person name="Kalinowski J."/>
            <person name="Ruckert C."/>
        </authorList>
    </citation>
    <scope>NUCLEOTIDE SEQUENCE</scope>
    <source>
        <strain evidence="6">CGMCC 1.15254</strain>
    </source>
</reference>
<dbReference type="GO" id="GO:0046872">
    <property type="term" value="F:metal ion binding"/>
    <property type="evidence" value="ECO:0007669"/>
    <property type="project" value="UniProtKB-KW"/>
</dbReference>
<dbReference type="Proteomes" id="UP000632498">
    <property type="component" value="Unassembled WGS sequence"/>
</dbReference>
<reference evidence="6" key="2">
    <citation type="submission" date="2020-09" db="EMBL/GenBank/DDBJ databases">
        <authorList>
            <person name="Sun Q."/>
            <person name="Zhou Y."/>
        </authorList>
    </citation>
    <scope>NUCLEOTIDE SEQUENCE</scope>
    <source>
        <strain evidence="6">CGMCC 1.15254</strain>
    </source>
</reference>
<dbReference type="RefSeq" id="WP_188665038.1">
    <property type="nucleotide sequence ID" value="NZ_BMHV01000015.1"/>
</dbReference>
<dbReference type="Gene3D" id="3.40.50.1240">
    <property type="entry name" value="Phosphoglycerate mutase-like"/>
    <property type="match status" value="1"/>
</dbReference>
<sequence length="316" mass="34958">MVKNLLLLRHGHTKNTHPEGDFYRELKNKGKRNAQRIGVWLQENNLQPELILASPAERARTTAAKSCKSAGLSTQIIANVPRLYNAAPIDLRGAIAKTPNSVECLMVVAHNPGLSMLVGQLSNHYLAMAPATLVHLQFDGSWKDISRCHCTNIIEGASLPETFPFNGSGGTEQRIRPAYYYNQTGVVPYRIVDSELQILLISSSSGKHWVIPKGIHDPGMNAQESAENEAREEAGVKGLVADFLLGRYSYEKWDATCDVQIFPMAVTHELAPHEWEESHRLRKWVSLAAAIELVNTPALADIIGKLPAYLEGIQHD</sequence>
<evidence type="ECO:0000256" key="4">
    <source>
        <dbReference type="ARBA" id="ARBA00022842"/>
    </source>
</evidence>
<keyword evidence="3" id="KW-0378">Hydrolase</keyword>
<dbReference type="AlphaFoldDB" id="A0A917FEG1"/>
<keyword evidence="2" id="KW-0479">Metal-binding</keyword>
<dbReference type="PANTHER" id="PTHR12629">
    <property type="entry name" value="DIPHOSPHOINOSITOL POLYPHOSPHATE PHOSPHOHYDROLASE"/>
    <property type="match status" value="1"/>
</dbReference>
<feature type="domain" description="Nudix hydrolase" evidence="5">
    <location>
        <begin position="179"/>
        <end position="307"/>
    </location>
</feature>
<evidence type="ECO:0000259" key="5">
    <source>
        <dbReference type="PROSITE" id="PS51462"/>
    </source>
</evidence>
<keyword evidence="4" id="KW-0460">Magnesium</keyword>
<comment type="cofactor">
    <cofactor evidence="1">
        <name>Mg(2+)</name>
        <dbReference type="ChEBI" id="CHEBI:18420"/>
    </cofactor>
</comment>
<dbReference type="Pfam" id="PF00300">
    <property type="entry name" value="His_Phos_1"/>
    <property type="match status" value="1"/>
</dbReference>
<dbReference type="InterPro" id="IPR029033">
    <property type="entry name" value="His_PPase_superfam"/>
</dbReference>
<dbReference type="InterPro" id="IPR013078">
    <property type="entry name" value="His_Pase_superF_clade-1"/>
</dbReference>
<keyword evidence="7" id="KW-1185">Reference proteome</keyword>
<dbReference type="InterPro" id="IPR015797">
    <property type="entry name" value="NUDIX_hydrolase-like_dom_sf"/>
</dbReference>
<dbReference type="Gene3D" id="3.90.79.10">
    <property type="entry name" value="Nucleoside Triphosphate Pyrophosphohydrolase"/>
    <property type="match status" value="1"/>
</dbReference>
<dbReference type="SUPFAM" id="SSF53254">
    <property type="entry name" value="Phosphoglycerate mutase-like"/>
    <property type="match status" value="1"/>
</dbReference>
<dbReference type="GO" id="GO:0005737">
    <property type="term" value="C:cytoplasm"/>
    <property type="evidence" value="ECO:0007669"/>
    <property type="project" value="TreeGrafter"/>
</dbReference>
<evidence type="ECO:0000256" key="2">
    <source>
        <dbReference type="ARBA" id="ARBA00022723"/>
    </source>
</evidence>
<dbReference type="CDD" id="cd04666">
    <property type="entry name" value="NUDIX_DIPP2_like_Nudt4"/>
    <property type="match status" value="1"/>
</dbReference>
<organism evidence="6 7">
    <name type="scientific">Terasakiella brassicae</name>
    <dbReference type="NCBI Taxonomy" id="1634917"/>
    <lineage>
        <taxon>Bacteria</taxon>
        <taxon>Pseudomonadati</taxon>
        <taxon>Pseudomonadota</taxon>
        <taxon>Alphaproteobacteria</taxon>
        <taxon>Rhodospirillales</taxon>
        <taxon>Terasakiellaceae</taxon>
        <taxon>Terasakiella</taxon>
    </lineage>
</organism>
<gene>
    <name evidence="6" type="ORF">GCM10011332_22350</name>
</gene>
<proteinExistence type="predicted"/>
<dbReference type="CDD" id="cd07067">
    <property type="entry name" value="HP_PGM_like"/>
    <property type="match status" value="1"/>
</dbReference>
<accession>A0A917FEG1</accession>
<dbReference type="PROSITE" id="PS51462">
    <property type="entry name" value="NUDIX"/>
    <property type="match status" value="1"/>
</dbReference>
<dbReference type="InterPro" id="IPR047198">
    <property type="entry name" value="DDP-like_NUDIX"/>
</dbReference>